<feature type="domain" description="PAS" evidence="17">
    <location>
        <begin position="298"/>
        <end position="368"/>
    </location>
</feature>
<dbReference type="InterPro" id="IPR029016">
    <property type="entry name" value="GAF-like_dom_sf"/>
</dbReference>
<dbReference type="SUPFAM" id="SSF55785">
    <property type="entry name" value="PYP-like sensor domain (PAS domain)"/>
    <property type="match status" value="3"/>
</dbReference>
<keyword evidence="4" id="KW-0600">Photoreceptor protein</keyword>
<accession>A0AA37WS19</accession>
<dbReference type="PANTHER" id="PTHR41523">
    <property type="entry name" value="TWO-COMPONENT SYSTEM SENSOR PROTEIN"/>
    <property type="match status" value="1"/>
</dbReference>
<evidence type="ECO:0000259" key="17">
    <source>
        <dbReference type="PROSITE" id="PS50112"/>
    </source>
</evidence>
<dbReference type="InterPro" id="IPR003018">
    <property type="entry name" value="GAF"/>
</dbReference>
<reference evidence="20" key="1">
    <citation type="journal article" date="2019" name="Int. J. Syst. Evol. Microbiol.">
        <title>The Global Catalogue of Microorganisms (GCM) 10K type strain sequencing project: providing services to taxonomists for standard genome sequencing and annotation.</title>
        <authorList>
            <consortium name="The Broad Institute Genomics Platform"/>
            <consortium name="The Broad Institute Genome Sequencing Center for Infectious Disease"/>
            <person name="Wu L."/>
            <person name="Ma J."/>
        </authorList>
    </citation>
    <scope>NUCLEOTIDE SEQUENCE [LARGE SCALE GENOMIC DNA]</scope>
    <source>
        <strain evidence="20">NBRC 103632</strain>
    </source>
</reference>
<keyword evidence="9" id="KW-0808">Transferase</keyword>
<dbReference type="SUPFAM" id="SSF55781">
    <property type="entry name" value="GAF domain-like"/>
    <property type="match status" value="1"/>
</dbReference>
<dbReference type="Pfam" id="PF07536">
    <property type="entry name" value="HWE_HK"/>
    <property type="match status" value="1"/>
</dbReference>
<dbReference type="SMART" id="SM00086">
    <property type="entry name" value="PAC"/>
    <property type="match status" value="3"/>
</dbReference>
<evidence type="ECO:0000256" key="9">
    <source>
        <dbReference type="ARBA" id="ARBA00022679"/>
    </source>
</evidence>
<dbReference type="SMART" id="SM00065">
    <property type="entry name" value="GAF"/>
    <property type="match status" value="1"/>
</dbReference>
<protein>
    <recommendedName>
        <fullName evidence="3">Blue-light-activated histidine kinase</fullName>
        <ecNumber evidence="2">2.7.13.3</ecNumber>
    </recommendedName>
</protein>
<feature type="domain" description="PAC" evidence="18">
    <location>
        <begin position="495"/>
        <end position="548"/>
    </location>
</feature>
<dbReference type="InterPro" id="IPR013767">
    <property type="entry name" value="PAS_fold"/>
</dbReference>
<dbReference type="InterPro" id="IPR013655">
    <property type="entry name" value="PAS_fold_3"/>
</dbReference>
<evidence type="ECO:0000256" key="6">
    <source>
        <dbReference type="ARBA" id="ARBA00022606"/>
    </source>
</evidence>
<dbReference type="Pfam" id="PF00989">
    <property type="entry name" value="PAS"/>
    <property type="match status" value="1"/>
</dbReference>
<keyword evidence="8" id="KW-0288">FMN</keyword>
<dbReference type="PROSITE" id="PS50112">
    <property type="entry name" value="PAS"/>
    <property type="match status" value="3"/>
</dbReference>
<keyword evidence="14" id="KW-0157">Chromophore</keyword>
<evidence type="ECO:0000256" key="4">
    <source>
        <dbReference type="ARBA" id="ARBA00022543"/>
    </source>
</evidence>
<evidence type="ECO:0000259" key="18">
    <source>
        <dbReference type="PROSITE" id="PS50113"/>
    </source>
</evidence>
<dbReference type="Proteomes" id="UP001157440">
    <property type="component" value="Unassembled WGS sequence"/>
</dbReference>
<evidence type="ECO:0000256" key="5">
    <source>
        <dbReference type="ARBA" id="ARBA00022553"/>
    </source>
</evidence>
<comment type="catalytic activity">
    <reaction evidence="1">
        <text>ATP + protein L-histidine = ADP + protein N-phospho-L-histidine.</text>
        <dbReference type="EC" id="2.7.13.3"/>
    </reaction>
</comment>
<dbReference type="PANTHER" id="PTHR41523:SF8">
    <property type="entry name" value="ETHYLENE RESPONSE SENSOR PROTEIN"/>
    <property type="match status" value="1"/>
</dbReference>
<evidence type="ECO:0000256" key="2">
    <source>
        <dbReference type="ARBA" id="ARBA00012438"/>
    </source>
</evidence>
<evidence type="ECO:0000256" key="15">
    <source>
        <dbReference type="ARBA" id="ARBA00023026"/>
    </source>
</evidence>
<keyword evidence="11" id="KW-0547">Nucleotide-binding</keyword>
<dbReference type="Pfam" id="PF13426">
    <property type="entry name" value="PAS_9"/>
    <property type="match status" value="1"/>
</dbReference>
<sequence>MPVDAEMIKRQRVLADFGEFALHSDDLDEVLCEACRLVGEALGTGRAKILEIQDNGQWLIVRAGVGWDPGIVGRLRLPMGEHSSETFAVRQGKPVITQDISKEERFELPAFMKQAGVVALVNVPIRVPGGRAYGLLQVDATEPRAFAEEDTEFLRTYATILGPVIDRLLRVSSQHLTEERFRLVVESARDYAIFTTDPDDRITDWYPGAEAVFGWSAEEAIGQPAAIIFTPEDRADGQDARETELACREGWAPNVRWHQRKDGSRVFIEGSVTKLLDRAGRFRGFLKIGQDGTERREAEERLSTALAIKTVGIIFWGPGFGLTEANDAFLEMTGFSREEALGKTWQELTPAEFYPASLNAVEQVMTVGEAVPYEKQYFRKDGSRWWGLFAPRRVGDEVVEFVLDVSDRKHAEEALRESEARFRKFSEASSDLVWMRDAGTLRLEYVSPASERIYDADQIAALANNDIDAWLTFVHPDDRERVLAGVERARGGSPATYEFRLVSPSEAEQRWVESTAFPLFDDAGRVQRLGGIAKDVTERKQNAARLEVLVEELQHRSRNLLGVITAVASKTLEPSSSVQTFETRLKALSRAQGLLSQFGSDTVEIGTLVRAELAAHIEAEPAKIAVSGPKVHFTVRQVQNFALALHELATNAVKYGALKSGTGQLAVAWTVKRDQKNRRWLALTWAESGVIMLPEAATRRGYGRQLIENALSYALRAKTKFEFGADGVRCRIELPLA</sequence>
<feature type="domain" description="PAC" evidence="18">
    <location>
        <begin position="251"/>
        <end position="304"/>
    </location>
</feature>
<evidence type="ECO:0000256" key="10">
    <source>
        <dbReference type="ARBA" id="ARBA00022737"/>
    </source>
</evidence>
<gene>
    <name evidence="19" type="ORF">GCM10007890_18800</name>
</gene>
<keyword evidence="10" id="KW-0677">Repeat</keyword>
<keyword evidence="16" id="KW-0675">Receptor</keyword>
<evidence type="ECO:0000256" key="14">
    <source>
        <dbReference type="ARBA" id="ARBA00022991"/>
    </source>
</evidence>
<feature type="domain" description="PAS" evidence="17">
    <location>
        <begin position="418"/>
        <end position="493"/>
    </location>
</feature>
<evidence type="ECO:0000256" key="8">
    <source>
        <dbReference type="ARBA" id="ARBA00022643"/>
    </source>
</evidence>
<evidence type="ECO:0000256" key="12">
    <source>
        <dbReference type="ARBA" id="ARBA00022777"/>
    </source>
</evidence>
<dbReference type="Gene3D" id="3.30.450.40">
    <property type="match status" value="1"/>
</dbReference>
<comment type="caution">
    <text evidence="19">The sequence shown here is derived from an EMBL/GenBank/DDBJ whole genome shotgun (WGS) entry which is preliminary data.</text>
</comment>
<dbReference type="Gene3D" id="3.30.450.20">
    <property type="entry name" value="PAS domain"/>
    <property type="match status" value="3"/>
</dbReference>
<dbReference type="SMART" id="SM00091">
    <property type="entry name" value="PAS"/>
    <property type="match status" value="3"/>
</dbReference>
<keyword evidence="5" id="KW-0597">Phosphoprotein</keyword>
<dbReference type="InterPro" id="IPR000014">
    <property type="entry name" value="PAS"/>
</dbReference>
<dbReference type="RefSeq" id="WP_238199548.1">
    <property type="nucleotide sequence ID" value="NZ_BPQZ01000040.1"/>
</dbReference>
<dbReference type="GO" id="GO:0004673">
    <property type="term" value="F:protein histidine kinase activity"/>
    <property type="evidence" value="ECO:0007669"/>
    <property type="project" value="UniProtKB-EC"/>
</dbReference>
<evidence type="ECO:0000313" key="19">
    <source>
        <dbReference type="EMBL" id="GLS69867.1"/>
    </source>
</evidence>
<dbReference type="GO" id="GO:0005524">
    <property type="term" value="F:ATP binding"/>
    <property type="evidence" value="ECO:0007669"/>
    <property type="project" value="UniProtKB-KW"/>
</dbReference>
<dbReference type="GO" id="GO:0009881">
    <property type="term" value="F:photoreceptor activity"/>
    <property type="evidence" value="ECO:0007669"/>
    <property type="project" value="UniProtKB-KW"/>
</dbReference>
<dbReference type="CDD" id="cd00130">
    <property type="entry name" value="PAS"/>
    <property type="match status" value="3"/>
</dbReference>
<keyword evidence="20" id="KW-1185">Reference proteome</keyword>
<evidence type="ECO:0000256" key="16">
    <source>
        <dbReference type="ARBA" id="ARBA00023170"/>
    </source>
</evidence>
<keyword evidence="15" id="KW-0843">Virulence</keyword>
<proteinExistence type="predicted"/>
<dbReference type="InterPro" id="IPR001610">
    <property type="entry name" value="PAC"/>
</dbReference>
<dbReference type="InterPro" id="IPR036890">
    <property type="entry name" value="HATPase_C_sf"/>
</dbReference>
<keyword evidence="12" id="KW-0418">Kinase</keyword>
<evidence type="ECO:0000256" key="7">
    <source>
        <dbReference type="ARBA" id="ARBA00022630"/>
    </source>
</evidence>
<dbReference type="InterPro" id="IPR011102">
    <property type="entry name" value="Sig_transdc_His_kinase_HWE"/>
</dbReference>
<dbReference type="Pfam" id="PF08447">
    <property type="entry name" value="PAS_3"/>
    <property type="match status" value="1"/>
</dbReference>
<dbReference type="AlphaFoldDB" id="A0AA37WS19"/>
<dbReference type="Gene3D" id="3.30.565.10">
    <property type="entry name" value="Histidine kinase-like ATPase, C-terminal domain"/>
    <property type="match status" value="1"/>
</dbReference>
<dbReference type="SMART" id="SM00911">
    <property type="entry name" value="HWE_HK"/>
    <property type="match status" value="1"/>
</dbReference>
<keyword evidence="13" id="KW-0067">ATP-binding</keyword>
<dbReference type="InterPro" id="IPR035965">
    <property type="entry name" value="PAS-like_dom_sf"/>
</dbReference>
<dbReference type="EMBL" id="BSPL01000011">
    <property type="protein sequence ID" value="GLS69867.1"/>
    <property type="molecule type" value="Genomic_DNA"/>
</dbReference>
<dbReference type="EC" id="2.7.13.3" evidence="2"/>
<dbReference type="PROSITE" id="PS50113">
    <property type="entry name" value="PAC"/>
    <property type="match status" value="2"/>
</dbReference>
<dbReference type="NCBIfam" id="TIGR00229">
    <property type="entry name" value="sensory_box"/>
    <property type="match status" value="3"/>
</dbReference>
<name>A0AA37WS19_9HYPH</name>
<evidence type="ECO:0000256" key="3">
    <source>
        <dbReference type="ARBA" id="ARBA00021740"/>
    </source>
</evidence>
<feature type="domain" description="PAS" evidence="17">
    <location>
        <begin position="177"/>
        <end position="234"/>
    </location>
</feature>
<evidence type="ECO:0000256" key="13">
    <source>
        <dbReference type="ARBA" id="ARBA00022840"/>
    </source>
</evidence>
<evidence type="ECO:0000313" key="20">
    <source>
        <dbReference type="Proteomes" id="UP001157440"/>
    </source>
</evidence>
<keyword evidence="7" id="KW-0285">Flavoprotein</keyword>
<organism evidence="19 20">
    <name type="scientific">Methylobacterium tardum</name>
    <dbReference type="NCBI Taxonomy" id="374432"/>
    <lineage>
        <taxon>Bacteria</taxon>
        <taxon>Pseudomonadati</taxon>
        <taxon>Pseudomonadota</taxon>
        <taxon>Alphaproteobacteria</taxon>
        <taxon>Hyphomicrobiales</taxon>
        <taxon>Methylobacteriaceae</taxon>
        <taxon>Methylobacterium</taxon>
    </lineage>
</organism>
<evidence type="ECO:0000256" key="11">
    <source>
        <dbReference type="ARBA" id="ARBA00022741"/>
    </source>
</evidence>
<dbReference type="InterPro" id="IPR000700">
    <property type="entry name" value="PAS-assoc_C"/>
</dbReference>
<dbReference type="Pfam" id="PF01590">
    <property type="entry name" value="GAF"/>
    <property type="match status" value="1"/>
</dbReference>
<dbReference type="GO" id="GO:0006355">
    <property type="term" value="P:regulation of DNA-templated transcription"/>
    <property type="evidence" value="ECO:0007669"/>
    <property type="project" value="InterPro"/>
</dbReference>
<evidence type="ECO:0000256" key="1">
    <source>
        <dbReference type="ARBA" id="ARBA00000085"/>
    </source>
</evidence>
<keyword evidence="6" id="KW-0716">Sensory transduction</keyword>